<name>A0ABD6D1L5_9EURY</name>
<evidence type="ECO:0000313" key="2">
    <source>
        <dbReference type="Proteomes" id="UP001597075"/>
    </source>
</evidence>
<evidence type="ECO:0008006" key="3">
    <source>
        <dbReference type="Google" id="ProtNLM"/>
    </source>
</evidence>
<proteinExistence type="predicted"/>
<accession>A0ABD6D1L5</accession>
<keyword evidence="2" id="KW-1185">Reference proteome</keyword>
<dbReference type="InterPro" id="IPR058482">
    <property type="entry name" value="DUF8169"/>
</dbReference>
<gene>
    <name evidence="1" type="ORF">ACFSBJ_15195</name>
</gene>
<protein>
    <recommendedName>
        <fullName evidence="3">PIN domain-containing protein</fullName>
    </recommendedName>
</protein>
<reference evidence="1 2" key="1">
    <citation type="journal article" date="2019" name="Int. J. Syst. Evol. Microbiol.">
        <title>The Global Catalogue of Microorganisms (GCM) 10K type strain sequencing project: providing services to taxonomists for standard genome sequencing and annotation.</title>
        <authorList>
            <consortium name="The Broad Institute Genomics Platform"/>
            <consortium name="The Broad Institute Genome Sequencing Center for Infectious Disease"/>
            <person name="Wu L."/>
            <person name="Ma J."/>
        </authorList>
    </citation>
    <scope>NUCLEOTIDE SEQUENCE [LARGE SCALE GENOMIC DNA]</scope>
    <source>
        <strain evidence="1 2">CGMCC 1.10594</strain>
    </source>
</reference>
<dbReference type="EMBL" id="JBHUDL010000010">
    <property type="protein sequence ID" value="MFD1635075.1"/>
    <property type="molecule type" value="Genomic_DNA"/>
</dbReference>
<dbReference type="Pfam" id="PF26507">
    <property type="entry name" value="DUF8169"/>
    <property type="match status" value="1"/>
</dbReference>
<sequence>MAESPDDESTETVSLDNVFVDTSILLNYVQQGLEPDHTSELIEGNHIDLVVGVTVADEFDDVGDRRADIYPDFLDFLLVEEGKLTDYSPEERRPYFQENDYRHLRNIQMQLSQLDDRAEIQRQVRYFIRAIQRRIEYIREEIIPSAKFDLQPGMTLLFALGDVIPNDSDRNVVGDAALWSAEVSDSSGVFATMDRKDLLNLAGDINSALHETKGKEWELTFLVPSDLTSPTDDVDSPVAGSFD</sequence>
<dbReference type="RefSeq" id="WP_256405299.1">
    <property type="nucleotide sequence ID" value="NZ_CP187151.1"/>
</dbReference>
<dbReference type="AlphaFoldDB" id="A0ABD6D1L5"/>
<dbReference type="Proteomes" id="UP001597075">
    <property type="component" value="Unassembled WGS sequence"/>
</dbReference>
<comment type="caution">
    <text evidence="1">The sequence shown here is derived from an EMBL/GenBank/DDBJ whole genome shotgun (WGS) entry which is preliminary data.</text>
</comment>
<evidence type="ECO:0000313" key="1">
    <source>
        <dbReference type="EMBL" id="MFD1635075.1"/>
    </source>
</evidence>
<organism evidence="1 2">
    <name type="scientific">Haloplanus ruber</name>
    <dbReference type="NCBI Taxonomy" id="869892"/>
    <lineage>
        <taxon>Archaea</taxon>
        <taxon>Methanobacteriati</taxon>
        <taxon>Methanobacteriota</taxon>
        <taxon>Stenosarchaea group</taxon>
        <taxon>Halobacteria</taxon>
        <taxon>Halobacteriales</taxon>
        <taxon>Haloferacaceae</taxon>
        <taxon>Haloplanus</taxon>
    </lineage>
</organism>